<name>A0A0E9S6I1_ANGAN</name>
<sequence length="22" mass="2861">MKEQQKINLKLWRSLYVKSRRR</sequence>
<dbReference type="EMBL" id="GBXM01071538">
    <property type="protein sequence ID" value="JAH37039.1"/>
    <property type="molecule type" value="Transcribed_RNA"/>
</dbReference>
<dbReference type="AlphaFoldDB" id="A0A0E9S6I1"/>
<reference evidence="1" key="2">
    <citation type="journal article" date="2015" name="Fish Shellfish Immunol.">
        <title>Early steps in the European eel (Anguilla anguilla)-Vibrio vulnificus interaction in the gills: Role of the RtxA13 toxin.</title>
        <authorList>
            <person name="Callol A."/>
            <person name="Pajuelo D."/>
            <person name="Ebbesson L."/>
            <person name="Teles M."/>
            <person name="MacKenzie S."/>
            <person name="Amaro C."/>
        </authorList>
    </citation>
    <scope>NUCLEOTIDE SEQUENCE</scope>
</reference>
<organism evidence="1">
    <name type="scientific">Anguilla anguilla</name>
    <name type="common">European freshwater eel</name>
    <name type="synonym">Muraena anguilla</name>
    <dbReference type="NCBI Taxonomy" id="7936"/>
    <lineage>
        <taxon>Eukaryota</taxon>
        <taxon>Metazoa</taxon>
        <taxon>Chordata</taxon>
        <taxon>Craniata</taxon>
        <taxon>Vertebrata</taxon>
        <taxon>Euteleostomi</taxon>
        <taxon>Actinopterygii</taxon>
        <taxon>Neopterygii</taxon>
        <taxon>Teleostei</taxon>
        <taxon>Anguilliformes</taxon>
        <taxon>Anguillidae</taxon>
        <taxon>Anguilla</taxon>
    </lineage>
</organism>
<reference evidence="1" key="1">
    <citation type="submission" date="2014-11" db="EMBL/GenBank/DDBJ databases">
        <authorList>
            <person name="Amaro Gonzalez C."/>
        </authorList>
    </citation>
    <scope>NUCLEOTIDE SEQUENCE</scope>
</reference>
<proteinExistence type="predicted"/>
<accession>A0A0E9S6I1</accession>
<protein>
    <submittedName>
        <fullName evidence="1">Uncharacterized protein</fullName>
    </submittedName>
</protein>
<evidence type="ECO:0000313" key="1">
    <source>
        <dbReference type="EMBL" id="JAH37039.1"/>
    </source>
</evidence>